<reference evidence="2" key="1">
    <citation type="submission" date="2022-07" db="EMBL/GenBank/DDBJ databases">
        <title>Phylogenomic reconstructions and comparative analyses of Kickxellomycotina fungi.</title>
        <authorList>
            <person name="Reynolds N.K."/>
            <person name="Stajich J.E."/>
            <person name="Barry K."/>
            <person name="Grigoriev I.V."/>
            <person name="Crous P."/>
            <person name="Smith M.E."/>
        </authorList>
    </citation>
    <scope>NUCLEOTIDE SEQUENCE</scope>
    <source>
        <strain evidence="2">RSA 1196</strain>
    </source>
</reference>
<feature type="non-terminal residue" evidence="2">
    <location>
        <position position="526"/>
    </location>
</feature>
<protein>
    <submittedName>
        <fullName evidence="2">Uncharacterized protein</fullName>
    </submittedName>
</protein>
<feature type="compositionally biased region" description="Polar residues" evidence="1">
    <location>
        <begin position="301"/>
        <end position="310"/>
    </location>
</feature>
<organism evidence="2 3">
    <name type="scientific">Dispira parvispora</name>
    <dbReference type="NCBI Taxonomy" id="1520584"/>
    <lineage>
        <taxon>Eukaryota</taxon>
        <taxon>Fungi</taxon>
        <taxon>Fungi incertae sedis</taxon>
        <taxon>Zoopagomycota</taxon>
        <taxon>Kickxellomycotina</taxon>
        <taxon>Dimargaritomycetes</taxon>
        <taxon>Dimargaritales</taxon>
        <taxon>Dimargaritaceae</taxon>
        <taxon>Dispira</taxon>
    </lineage>
</organism>
<dbReference type="Proteomes" id="UP001150925">
    <property type="component" value="Unassembled WGS sequence"/>
</dbReference>
<name>A0A9W8E7B2_9FUNG</name>
<gene>
    <name evidence="2" type="ORF">IWQ62_003158</name>
</gene>
<evidence type="ECO:0000256" key="1">
    <source>
        <dbReference type="SAM" id="MobiDB-lite"/>
    </source>
</evidence>
<dbReference type="EMBL" id="JANBPY010000800">
    <property type="protein sequence ID" value="KAJ1963624.1"/>
    <property type="molecule type" value="Genomic_DNA"/>
</dbReference>
<feature type="compositionally biased region" description="Basic and acidic residues" evidence="1">
    <location>
        <begin position="63"/>
        <end position="74"/>
    </location>
</feature>
<feature type="compositionally biased region" description="Low complexity" evidence="1">
    <location>
        <begin position="47"/>
        <end position="56"/>
    </location>
</feature>
<proteinExistence type="predicted"/>
<feature type="compositionally biased region" description="Polar residues" evidence="1">
    <location>
        <begin position="318"/>
        <end position="337"/>
    </location>
</feature>
<evidence type="ECO:0000313" key="3">
    <source>
        <dbReference type="Proteomes" id="UP001150925"/>
    </source>
</evidence>
<feature type="region of interest" description="Disordered" evidence="1">
    <location>
        <begin position="284"/>
        <end position="356"/>
    </location>
</feature>
<comment type="caution">
    <text evidence="2">The sequence shown here is derived from an EMBL/GenBank/DDBJ whole genome shotgun (WGS) entry which is preliminary data.</text>
</comment>
<keyword evidence="3" id="KW-1185">Reference proteome</keyword>
<evidence type="ECO:0000313" key="2">
    <source>
        <dbReference type="EMBL" id="KAJ1963624.1"/>
    </source>
</evidence>
<dbReference type="AlphaFoldDB" id="A0A9W8E7B2"/>
<feature type="region of interest" description="Disordered" evidence="1">
    <location>
        <begin position="45"/>
        <end position="86"/>
    </location>
</feature>
<sequence>MRTILSELGLETHFFRNVWPERLHVKPSTTQTEFFQSDFQTTAPCYRSPTRTSTSRWRQGVKRTPEAVEPRRDPPPVWEGSPSVPLNEWQPASVHRFTVPNGSTTSTVNETGGGGSLHHAIPDTAGEVEDVEDKFEEEITRRSGDDDWSELWAQQTRKAELYSMEDELEWDHTEAPVQPMPNFVDEDIEPLDDTSPNEGELSLGSSGVTGMNADTARNMLPQLKSSTVNPGGVRTFRDIGLSSTESLHYEFRLPKVGRVDHSSECLVSLSNALVCHTPCVSTEPTLNTSVGHSRYTPALPGSSSINQNPPAASRPPITDTSFPPQQPVSWTLPSIDTSPPRPLGHPPPRPKKYRVKPGGYLERLHQLVRQERSNHILWHHLTHSKFSHSSAISPQVSAASSIQTTAENCLRVRLSCVIQRGALLEAVCDWVDPALPPNASPELHALTHYYGGEMKQGQPLPQAVQRQVDHCPLSILFIRDYLSSFEQSRAYDSLQQTVAQRQVLCLYKPWFVVPLTPTTRESETTL</sequence>
<dbReference type="OrthoDB" id="10404911at2759"/>
<accession>A0A9W8E7B2</accession>